<dbReference type="Pfam" id="PF16095">
    <property type="entry name" value="COR-A"/>
    <property type="match status" value="1"/>
</dbReference>
<evidence type="ECO:0000256" key="6">
    <source>
        <dbReference type="ARBA" id="ARBA00022840"/>
    </source>
</evidence>
<evidence type="ECO:0000256" key="9">
    <source>
        <dbReference type="ARBA" id="ARBA00048679"/>
    </source>
</evidence>
<comment type="catalytic activity">
    <reaction evidence="8">
        <text>L-threonyl-[protein] + ATP = O-phospho-L-threonyl-[protein] + ADP + H(+)</text>
        <dbReference type="Rhea" id="RHEA:46608"/>
        <dbReference type="Rhea" id="RHEA-COMP:11060"/>
        <dbReference type="Rhea" id="RHEA-COMP:11605"/>
        <dbReference type="ChEBI" id="CHEBI:15378"/>
        <dbReference type="ChEBI" id="CHEBI:30013"/>
        <dbReference type="ChEBI" id="CHEBI:30616"/>
        <dbReference type="ChEBI" id="CHEBI:61977"/>
        <dbReference type="ChEBI" id="CHEBI:456216"/>
        <dbReference type="EC" id="2.7.11.1"/>
    </reaction>
</comment>
<accession>A0A2N3I9B4</accession>
<dbReference type="InterPro" id="IPR032675">
    <property type="entry name" value="LRR_dom_sf"/>
</dbReference>
<reference evidence="11 12" key="1">
    <citation type="journal article" date="2017" name="Front. Microbiol.">
        <title>Labilibaculum manganireducens gen. nov., sp. nov. and Labilibaculum filiforme sp. nov., Novel Bacteroidetes Isolated from Subsurface Sediments of the Baltic Sea.</title>
        <authorList>
            <person name="Vandieken V."/>
            <person name="Marshall I.P."/>
            <person name="Niemann H."/>
            <person name="Engelen B."/>
            <person name="Cypionka H."/>
        </authorList>
    </citation>
    <scope>NUCLEOTIDE SEQUENCE [LARGE SCALE GENOMIC DNA]</scope>
    <source>
        <strain evidence="11 12">59.10-2M</strain>
    </source>
</reference>
<dbReference type="PROSITE" id="PS51424">
    <property type="entry name" value="ROC"/>
    <property type="match status" value="1"/>
</dbReference>
<dbReference type="Gene3D" id="3.30.310.200">
    <property type="match status" value="1"/>
</dbReference>
<sequence>MNTVNIQIALNRIEEARKYDTSHLNLSGLQLTEIPTDISDMNFLDSIDLSFNKFVECSDMISKLYSLLSLNISNNYLQDICFDFYKEYSINEIDISSNLFYRIPYNLLQFDENKICIYFDNNPFLDSIPIEISTEGNLSYIEFYLDSLKSQDKTKRLFETKLLIVGKGSVGKTTLVKTLNDPEYKVKIGEENTTEGININRLYETVYFPAHKPYYSFFNDRENLYEYDEGLGNEQDKESYIYMGDISSYGEGFSDYVDILKEPYLEGEIFVEKDIKINVWDFGGQEILYSTHQFFLTQRSLYIFVWEPRADNEEESFEYWLSIIQRLSKNCPVIIVMNKADIRIKSIDEKNYLDIFKNIVGFFNISCFTKEGIQELKRQIRETISKLPHLGDRLPQTWENIREELARKELDYITFDDFKEICGFNEIEKVNHLSGYLNDLGDIIYFKDDIMLNNLVIINPHWLTKAIYQLIHSLQVQKNNGLFEANNLSKYLNDKQYPKGKHYELLSLMEKFEICFKVIGSSSLYVIPTLLKAQSPSIEELDRFRISEALRYKVRYNFLPSGLIERLICRLNNHLEDSLFWKYGAIFNSETCRALVELNKIKKSINLYIIGEMKSHLYTIITHELNQIHIDLKLEKIDYKELYACSCVDCLESNHPYMFEKELLAKYIIKGRKLIDCRNSLEQVDIEELMIGYKSVKAKESLIRDFVSASSQLQTRLDLLKGFNENQINTYFQDLMRQYLSSKKLTLNEQSLKGRSESGKNQGELDIAVETIEGNTISFFEGFILAGLNTKIIETHLNKSMLNYDSNGLNEKYVGIYSRAKNFSSLSAKYKNYIDGIQIENVEIESSEDISNIYVNGSEIRVIRTKYRRNKIQLNLYHLLINIYTGDY</sequence>
<dbReference type="Gene3D" id="1.10.10.10">
    <property type="entry name" value="Winged helix-like DNA-binding domain superfamily/Winged helix DNA-binding domain"/>
    <property type="match status" value="1"/>
</dbReference>
<evidence type="ECO:0000313" key="12">
    <source>
        <dbReference type="Proteomes" id="UP000233618"/>
    </source>
</evidence>
<comment type="catalytic activity">
    <reaction evidence="9">
        <text>L-seryl-[protein] + ATP = O-phospho-L-seryl-[protein] + ADP + H(+)</text>
        <dbReference type="Rhea" id="RHEA:17989"/>
        <dbReference type="Rhea" id="RHEA-COMP:9863"/>
        <dbReference type="Rhea" id="RHEA-COMP:11604"/>
        <dbReference type="ChEBI" id="CHEBI:15378"/>
        <dbReference type="ChEBI" id="CHEBI:29999"/>
        <dbReference type="ChEBI" id="CHEBI:30616"/>
        <dbReference type="ChEBI" id="CHEBI:83421"/>
        <dbReference type="ChEBI" id="CHEBI:456216"/>
        <dbReference type="EC" id="2.7.11.1"/>
    </reaction>
</comment>
<dbReference type="Gene3D" id="3.30.70.1390">
    <property type="entry name" value="ROC domain from the Parkinson's disease-associated leucine-rich repeat kinase 2"/>
    <property type="match status" value="2"/>
</dbReference>
<dbReference type="EC" id="2.7.11.1" evidence="1"/>
<feature type="domain" description="Roc" evidence="10">
    <location>
        <begin position="153"/>
        <end position="387"/>
    </location>
</feature>
<evidence type="ECO:0000256" key="4">
    <source>
        <dbReference type="ARBA" id="ARBA00022741"/>
    </source>
</evidence>
<dbReference type="RefSeq" id="WP_101309496.1">
    <property type="nucleotide sequence ID" value="NZ_MVDE01000011.1"/>
</dbReference>
<evidence type="ECO:0000256" key="8">
    <source>
        <dbReference type="ARBA" id="ARBA00047899"/>
    </source>
</evidence>
<keyword evidence="4" id="KW-0547">Nucleotide-binding</keyword>
<dbReference type="AlphaFoldDB" id="A0A2N3I9B4"/>
<evidence type="ECO:0000256" key="1">
    <source>
        <dbReference type="ARBA" id="ARBA00012513"/>
    </source>
</evidence>
<keyword evidence="3" id="KW-0677">Repeat</keyword>
<keyword evidence="6" id="KW-0067">ATP-binding</keyword>
<dbReference type="InterPro" id="IPR036388">
    <property type="entry name" value="WH-like_DNA-bd_sf"/>
</dbReference>
<organism evidence="11 12">
    <name type="scientific">Labilibaculum manganireducens</name>
    <dbReference type="NCBI Taxonomy" id="1940525"/>
    <lineage>
        <taxon>Bacteria</taxon>
        <taxon>Pseudomonadati</taxon>
        <taxon>Bacteroidota</taxon>
        <taxon>Bacteroidia</taxon>
        <taxon>Marinilabiliales</taxon>
        <taxon>Marinifilaceae</taxon>
        <taxon>Labilibaculum</taxon>
    </lineage>
</organism>
<dbReference type="Gene3D" id="3.40.50.300">
    <property type="entry name" value="P-loop containing nucleotide triphosphate hydrolases"/>
    <property type="match status" value="1"/>
</dbReference>
<dbReference type="SUPFAM" id="SSF52058">
    <property type="entry name" value="L domain-like"/>
    <property type="match status" value="1"/>
</dbReference>
<keyword evidence="2" id="KW-0808">Transferase</keyword>
<dbReference type="InterPro" id="IPR027417">
    <property type="entry name" value="P-loop_NTPase"/>
</dbReference>
<dbReference type="PRINTS" id="PR00449">
    <property type="entry name" value="RASTRNSFRMNG"/>
</dbReference>
<evidence type="ECO:0000256" key="2">
    <source>
        <dbReference type="ARBA" id="ARBA00022679"/>
    </source>
</evidence>
<protein>
    <recommendedName>
        <fullName evidence="1">non-specific serine/threonine protein kinase</fullName>
        <ecNumber evidence="1">2.7.11.1</ecNumber>
    </recommendedName>
</protein>
<dbReference type="EMBL" id="MVDE01000011">
    <property type="protein sequence ID" value="PKQ66921.1"/>
    <property type="molecule type" value="Genomic_DNA"/>
</dbReference>
<evidence type="ECO:0000256" key="5">
    <source>
        <dbReference type="ARBA" id="ARBA00022777"/>
    </source>
</evidence>
<evidence type="ECO:0000259" key="10">
    <source>
        <dbReference type="PROSITE" id="PS51424"/>
    </source>
</evidence>
<proteinExistence type="predicted"/>
<dbReference type="GO" id="GO:0005524">
    <property type="term" value="F:ATP binding"/>
    <property type="evidence" value="ECO:0007669"/>
    <property type="project" value="UniProtKB-KW"/>
</dbReference>
<dbReference type="GO" id="GO:0016301">
    <property type="term" value="F:kinase activity"/>
    <property type="evidence" value="ECO:0007669"/>
    <property type="project" value="UniProtKB-KW"/>
</dbReference>
<keyword evidence="12" id="KW-1185">Reference proteome</keyword>
<gene>
    <name evidence="11" type="ORF">BZG01_08955</name>
</gene>
<evidence type="ECO:0000256" key="7">
    <source>
        <dbReference type="ARBA" id="ARBA00023134"/>
    </source>
</evidence>
<keyword evidence="7" id="KW-0342">GTP-binding</keyword>
<comment type="caution">
    <text evidence="11">The sequence shown here is derived from an EMBL/GenBank/DDBJ whole genome shotgun (WGS) entry which is preliminary data.</text>
</comment>
<dbReference type="Gene3D" id="1.10.10.2200">
    <property type="match status" value="1"/>
</dbReference>
<dbReference type="SUPFAM" id="SSF52540">
    <property type="entry name" value="P-loop containing nucleoside triphosphate hydrolases"/>
    <property type="match status" value="1"/>
</dbReference>
<dbReference type="InterPro" id="IPR020859">
    <property type="entry name" value="ROC"/>
</dbReference>
<dbReference type="InterPro" id="IPR032171">
    <property type="entry name" value="COR-A"/>
</dbReference>
<name>A0A2N3I9B4_9BACT</name>
<dbReference type="Proteomes" id="UP000233618">
    <property type="component" value="Unassembled WGS sequence"/>
</dbReference>
<dbReference type="Pfam" id="PF25497">
    <property type="entry name" value="COR-B"/>
    <property type="match status" value="1"/>
</dbReference>
<evidence type="ECO:0000313" key="11">
    <source>
        <dbReference type="EMBL" id="PKQ66921.1"/>
    </source>
</evidence>
<dbReference type="Gene3D" id="3.80.10.10">
    <property type="entry name" value="Ribonuclease Inhibitor"/>
    <property type="match status" value="1"/>
</dbReference>
<dbReference type="InterPro" id="IPR057263">
    <property type="entry name" value="COR-B"/>
</dbReference>
<dbReference type="Pfam" id="PF08477">
    <property type="entry name" value="Roc"/>
    <property type="match status" value="1"/>
</dbReference>
<dbReference type="PANTHER" id="PTHR47679:SF2">
    <property type="entry name" value="C-TERMINAL OF ROC (COR) DOMAIN-CONTAINING PROTEIN"/>
    <property type="match status" value="1"/>
</dbReference>
<dbReference type="PANTHER" id="PTHR47679">
    <property type="entry name" value="PROTEIN TORNADO 1"/>
    <property type="match status" value="1"/>
</dbReference>
<keyword evidence="5" id="KW-0418">Kinase</keyword>
<evidence type="ECO:0000256" key="3">
    <source>
        <dbReference type="ARBA" id="ARBA00022737"/>
    </source>
</evidence>